<protein>
    <submittedName>
        <fullName evidence="2">Uncharacterized protein</fullName>
    </submittedName>
</protein>
<feature type="compositionally biased region" description="Gly residues" evidence="1">
    <location>
        <begin position="28"/>
        <end position="41"/>
    </location>
</feature>
<comment type="caution">
    <text evidence="2">The sequence shown here is derived from an EMBL/GenBank/DDBJ whole genome shotgun (WGS) entry which is preliminary data.</text>
</comment>
<dbReference type="Proteomes" id="UP000228593">
    <property type="component" value="Unassembled WGS sequence"/>
</dbReference>
<gene>
    <name evidence="2" type="ORF">CR103_06855</name>
</gene>
<organism evidence="2 3">
    <name type="scientific">Massilia psychrophila</name>
    <dbReference type="NCBI Taxonomy" id="1603353"/>
    <lineage>
        <taxon>Bacteria</taxon>
        <taxon>Pseudomonadati</taxon>
        <taxon>Pseudomonadota</taxon>
        <taxon>Betaproteobacteria</taxon>
        <taxon>Burkholderiales</taxon>
        <taxon>Oxalobacteraceae</taxon>
        <taxon>Telluria group</taxon>
        <taxon>Massilia</taxon>
    </lineage>
</organism>
<name>A0A2G8T3L6_9BURK</name>
<evidence type="ECO:0000256" key="1">
    <source>
        <dbReference type="SAM" id="MobiDB-lite"/>
    </source>
</evidence>
<accession>A0A2G8T3L6</accession>
<dbReference type="AlphaFoldDB" id="A0A2G8T3L6"/>
<evidence type="ECO:0000313" key="3">
    <source>
        <dbReference type="Proteomes" id="UP000228593"/>
    </source>
</evidence>
<dbReference type="EMBL" id="PDOB01000007">
    <property type="protein sequence ID" value="PIL40614.1"/>
    <property type="molecule type" value="Genomic_DNA"/>
</dbReference>
<feature type="region of interest" description="Disordered" evidence="1">
    <location>
        <begin position="25"/>
        <end position="47"/>
    </location>
</feature>
<evidence type="ECO:0000313" key="2">
    <source>
        <dbReference type="EMBL" id="PIL40614.1"/>
    </source>
</evidence>
<reference evidence="2 3" key="1">
    <citation type="submission" date="2017-10" db="EMBL/GenBank/DDBJ databases">
        <title>Massilia psychrophilum sp. nov., a novel purple-pigmented bacterium isolated from Tianshan glacier, Xinjiang Municipality, China.</title>
        <authorList>
            <person name="Wang H."/>
        </authorList>
    </citation>
    <scope>NUCLEOTIDE SEQUENCE [LARGE SCALE GENOMIC DNA]</scope>
    <source>
        <strain evidence="2 3">JCM 30813</strain>
    </source>
</reference>
<sequence>MVTIVIQDLLESTQLDRQARQAITGGSRFRGGGGGGGGGPIGRPAQQRVRLFDLAAGKAPAKRAAAR</sequence>
<dbReference type="RefSeq" id="WP_099915260.1">
    <property type="nucleotide sequence ID" value="NZ_BMHS01000010.1"/>
</dbReference>
<keyword evidence="3" id="KW-1185">Reference proteome</keyword>
<proteinExistence type="predicted"/>